<keyword evidence="4" id="KW-0804">Transcription</keyword>
<sequence length="306" mass="34503">MNLREMSYIKQIATTQHFSRAAEKLYISQPALSKAVKKIESDLGIKLFKKVGTKNILTEQGQYLVKSIEPVLIAYQAFEESLEVLKSNKMVVNFGVIPYYCTPFTTMFLYGFKNNFPKIKVNVIEATQDILIAKLLNGEIDIAMTEEPIKSKNVEIFSAFKDDVSVAVGKNNCLYNRSSVSFADLKEHTFNIVTSGDVLYQQVIDGCHEAGFNPKIGYQSSQIGLLLEKTNSEDGICILNRPMIYDNILINGTLSDLRIIPIEPAPQCYCYVTYRKGASISKEVDLFLKRITEELVEDTKECILQT</sequence>
<accession>A0ABR9ZXK6</accession>
<keyword evidence="3" id="KW-0238">DNA-binding</keyword>
<comment type="similarity">
    <text evidence="1">Belongs to the LysR transcriptional regulatory family.</text>
</comment>
<name>A0ABR9ZXK6_9FIRM</name>
<evidence type="ECO:0000256" key="4">
    <source>
        <dbReference type="ARBA" id="ARBA00023163"/>
    </source>
</evidence>
<evidence type="ECO:0000313" key="6">
    <source>
        <dbReference type="EMBL" id="MBF4694681.1"/>
    </source>
</evidence>
<dbReference type="InterPro" id="IPR036388">
    <property type="entry name" value="WH-like_DNA-bd_sf"/>
</dbReference>
<dbReference type="Pfam" id="PF00126">
    <property type="entry name" value="HTH_1"/>
    <property type="match status" value="1"/>
</dbReference>
<dbReference type="Proteomes" id="UP000614200">
    <property type="component" value="Unassembled WGS sequence"/>
</dbReference>
<dbReference type="PANTHER" id="PTHR30419:SF8">
    <property type="entry name" value="NITROGEN ASSIMILATION TRANSCRIPTIONAL ACTIVATOR-RELATED"/>
    <property type="match status" value="1"/>
</dbReference>
<evidence type="ECO:0000259" key="5">
    <source>
        <dbReference type="PROSITE" id="PS50931"/>
    </source>
</evidence>
<dbReference type="SUPFAM" id="SSF46785">
    <property type="entry name" value="Winged helix' DNA-binding domain"/>
    <property type="match status" value="1"/>
</dbReference>
<dbReference type="PROSITE" id="PS50931">
    <property type="entry name" value="HTH_LYSR"/>
    <property type="match status" value="1"/>
</dbReference>
<evidence type="ECO:0000256" key="1">
    <source>
        <dbReference type="ARBA" id="ARBA00009437"/>
    </source>
</evidence>
<dbReference type="EMBL" id="JADKNH010000010">
    <property type="protein sequence ID" value="MBF4694681.1"/>
    <property type="molecule type" value="Genomic_DNA"/>
</dbReference>
<feature type="domain" description="HTH lysR-type" evidence="5">
    <location>
        <begin position="1"/>
        <end position="58"/>
    </location>
</feature>
<evidence type="ECO:0000256" key="2">
    <source>
        <dbReference type="ARBA" id="ARBA00023015"/>
    </source>
</evidence>
<evidence type="ECO:0000313" key="7">
    <source>
        <dbReference type="Proteomes" id="UP000614200"/>
    </source>
</evidence>
<dbReference type="SUPFAM" id="SSF53850">
    <property type="entry name" value="Periplasmic binding protein-like II"/>
    <property type="match status" value="1"/>
</dbReference>
<dbReference type="Pfam" id="PF03466">
    <property type="entry name" value="LysR_substrate"/>
    <property type="match status" value="1"/>
</dbReference>
<dbReference type="InterPro" id="IPR050950">
    <property type="entry name" value="HTH-type_LysR_regulators"/>
</dbReference>
<keyword evidence="2" id="KW-0805">Transcription regulation</keyword>
<gene>
    <name evidence="6" type="ORF">ISU02_16330</name>
</gene>
<dbReference type="Gene3D" id="1.10.10.10">
    <property type="entry name" value="Winged helix-like DNA-binding domain superfamily/Winged helix DNA-binding domain"/>
    <property type="match status" value="1"/>
</dbReference>
<dbReference type="InterPro" id="IPR000847">
    <property type="entry name" value="LysR_HTH_N"/>
</dbReference>
<dbReference type="InterPro" id="IPR005119">
    <property type="entry name" value="LysR_subst-bd"/>
</dbReference>
<dbReference type="Gene3D" id="3.40.190.290">
    <property type="match status" value="1"/>
</dbReference>
<keyword evidence="7" id="KW-1185">Reference proteome</keyword>
<evidence type="ECO:0000256" key="3">
    <source>
        <dbReference type="ARBA" id="ARBA00023125"/>
    </source>
</evidence>
<dbReference type="CDD" id="cd05466">
    <property type="entry name" value="PBP2_LTTR_substrate"/>
    <property type="match status" value="1"/>
</dbReference>
<organism evidence="6 7">
    <name type="scientific">Fusibacter ferrireducens</name>
    <dbReference type="NCBI Taxonomy" id="2785058"/>
    <lineage>
        <taxon>Bacteria</taxon>
        <taxon>Bacillati</taxon>
        <taxon>Bacillota</taxon>
        <taxon>Clostridia</taxon>
        <taxon>Eubacteriales</taxon>
        <taxon>Eubacteriales Family XII. Incertae Sedis</taxon>
        <taxon>Fusibacter</taxon>
    </lineage>
</organism>
<dbReference type="InterPro" id="IPR036390">
    <property type="entry name" value="WH_DNA-bd_sf"/>
</dbReference>
<comment type="caution">
    <text evidence="6">The sequence shown here is derived from an EMBL/GenBank/DDBJ whole genome shotgun (WGS) entry which is preliminary data.</text>
</comment>
<dbReference type="RefSeq" id="WP_194702922.1">
    <property type="nucleotide sequence ID" value="NZ_JADKNH010000010.1"/>
</dbReference>
<reference evidence="6 7" key="1">
    <citation type="submission" date="2020-11" db="EMBL/GenBank/DDBJ databases">
        <title>Fusibacter basophilias sp. nov.</title>
        <authorList>
            <person name="Qiu D."/>
        </authorList>
    </citation>
    <scope>NUCLEOTIDE SEQUENCE [LARGE SCALE GENOMIC DNA]</scope>
    <source>
        <strain evidence="6 7">Q10-2</strain>
    </source>
</reference>
<dbReference type="PRINTS" id="PR00039">
    <property type="entry name" value="HTHLYSR"/>
</dbReference>
<dbReference type="PANTHER" id="PTHR30419">
    <property type="entry name" value="HTH-TYPE TRANSCRIPTIONAL REGULATOR YBHD"/>
    <property type="match status" value="1"/>
</dbReference>
<proteinExistence type="inferred from homology"/>
<protein>
    <submittedName>
        <fullName evidence="6">LysR family transcriptional regulator</fullName>
    </submittedName>
</protein>